<keyword evidence="3" id="KW-1185">Reference proteome</keyword>
<comment type="caution">
    <text evidence="2">The sequence shown here is derived from an EMBL/GenBank/DDBJ whole genome shotgun (WGS) entry which is preliminary data.</text>
</comment>
<evidence type="ECO:0000256" key="1">
    <source>
        <dbReference type="SAM" id="Phobius"/>
    </source>
</evidence>
<keyword evidence="1" id="KW-0472">Membrane</keyword>
<keyword evidence="1" id="KW-0812">Transmembrane</keyword>
<proteinExistence type="predicted"/>
<protein>
    <submittedName>
        <fullName evidence="2">Uncharacterized protein</fullName>
    </submittedName>
</protein>
<evidence type="ECO:0000313" key="3">
    <source>
        <dbReference type="Proteomes" id="UP000252731"/>
    </source>
</evidence>
<dbReference type="AlphaFoldDB" id="A0A366JHE6"/>
<dbReference type="EMBL" id="QNSF01000029">
    <property type="protein sequence ID" value="RBP86233.1"/>
    <property type="molecule type" value="Genomic_DNA"/>
</dbReference>
<evidence type="ECO:0000313" key="2">
    <source>
        <dbReference type="EMBL" id="RBP86233.1"/>
    </source>
</evidence>
<accession>A0A366JHE6</accession>
<name>A0A366JHE6_CYTFI</name>
<feature type="transmembrane region" description="Helical" evidence="1">
    <location>
        <begin position="7"/>
        <end position="25"/>
    </location>
</feature>
<organism evidence="2 3">
    <name type="scientific">Cytobacillus firmus</name>
    <name type="common">Bacillus firmus</name>
    <dbReference type="NCBI Taxonomy" id="1399"/>
    <lineage>
        <taxon>Bacteria</taxon>
        <taxon>Bacillati</taxon>
        <taxon>Bacillota</taxon>
        <taxon>Bacilli</taxon>
        <taxon>Bacillales</taxon>
        <taxon>Bacillaceae</taxon>
        <taxon>Cytobacillus</taxon>
    </lineage>
</organism>
<reference evidence="2 3" key="1">
    <citation type="submission" date="2018-06" db="EMBL/GenBank/DDBJ databases">
        <title>Freshwater and sediment microbial communities from various areas in North America, analyzing microbe dynamics in response to fracking.</title>
        <authorList>
            <person name="Lamendella R."/>
        </authorList>
    </citation>
    <scope>NUCLEOTIDE SEQUENCE [LARGE SCALE GENOMIC DNA]</scope>
    <source>
        <strain evidence="2 3">14_TX</strain>
    </source>
</reference>
<dbReference type="Proteomes" id="UP000252731">
    <property type="component" value="Unassembled WGS sequence"/>
</dbReference>
<feature type="transmembrane region" description="Helical" evidence="1">
    <location>
        <begin position="40"/>
        <end position="57"/>
    </location>
</feature>
<keyword evidence="1" id="KW-1133">Transmembrane helix</keyword>
<sequence length="65" mass="7650">MILMKVWISLLSTLLMGIILSYFFLDYNWTVNQMGENSESNGFLIVVAVSFVIYVVWTKIERKKR</sequence>
<gene>
    <name evidence="2" type="ORF">DFO70_12912</name>
</gene>